<dbReference type="GO" id="GO:0008270">
    <property type="term" value="F:zinc ion binding"/>
    <property type="evidence" value="ECO:0007669"/>
    <property type="project" value="UniProtKB-KW"/>
</dbReference>
<dbReference type="PANTHER" id="PTHR12547:SF121">
    <property type="entry name" value="ZINC FINGER CCCH DOMAIN-CONTAINING PROTEIN 39"/>
    <property type="match status" value="1"/>
</dbReference>
<evidence type="ECO:0000256" key="6">
    <source>
        <dbReference type="SAM" id="MobiDB-lite"/>
    </source>
</evidence>
<evidence type="ECO:0000259" key="7">
    <source>
        <dbReference type="PROSITE" id="PS50103"/>
    </source>
</evidence>
<dbReference type="InterPro" id="IPR036855">
    <property type="entry name" value="Znf_CCCH_sf"/>
</dbReference>
<dbReference type="EMBL" id="HG739129">
    <property type="protein sequence ID" value="CDP10376.1"/>
    <property type="molecule type" value="Genomic_DNA"/>
</dbReference>
<dbReference type="PANTHER" id="PTHR12547">
    <property type="entry name" value="CCCH ZINC FINGER/TIS11-RELATED"/>
    <property type="match status" value="1"/>
</dbReference>
<dbReference type="GO" id="GO:0010468">
    <property type="term" value="P:regulation of gene expression"/>
    <property type="evidence" value="ECO:0007669"/>
    <property type="project" value="UniProtKB-ARBA"/>
</dbReference>
<evidence type="ECO:0000256" key="3">
    <source>
        <dbReference type="ARBA" id="ARBA00022771"/>
    </source>
</evidence>
<feature type="region of interest" description="Disordered" evidence="6">
    <location>
        <begin position="97"/>
        <end position="129"/>
    </location>
</feature>
<dbReference type="InterPro" id="IPR041367">
    <property type="entry name" value="Znf-CCCH_4"/>
</dbReference>
<feature type="zinc finger region" description="C3H1-type" evidence="5">
    <location>
        <begin position="198"/>
        <end position="226"/>
    </location>
</feature>
<dbReference type="PROSITE" id="PS50103">
    <property type="entry name" value="ZF_C3H1"/>
    <property type="match status" value="3"/>
</dbReference>
<evidence type="ECO:0000256" key="1">
    <source>
        <dbReference type="ARBA" id="ARBA00022723"/>
    </source>
</evidence>
<evidence type="ECO:0000313" key="9">
    <source>
        <dbReference type="Proteomes" id="UP000295252"/>
    </source>
</evidence>
<organism evidence="8 9">
    <name type="scientific">Coffea canephora</name>
    <name type="common">Robusta coffee</name>
    <dbReference type="NCBI Taxonomy" id="49390"/>
    <lineage>
        <taxon>Eukaryota</taxon>
        <taxon>Viridiplantae</taxon>
        <taxon>Streptophyta</taxon>
        <taxon>Embryophyta</taxon>
        <taxon>Tracheophyta</taxon>
        <taxon>Spermatophyta</taxon>
        <taxon>Magnoliopsida</taxon>
        <taxon>eudicotyledons</taxon>
        <taxon>Gunneridae</taxon>
        <taxon>Pentapetalae</taxon>
        <taxon>asterids</taxon>
        <taxon>lamiids</taxon>
        <taxon>Gentianales</taxon>
        <taxon>Rubiaceae</taxon>
        <taxon>Ixoroideae</taxon>
        <taxon>Gardenieae complex</taxon>
        <taxon>Bertiereae - Coffeeae clade</taxon>
        <taxon>Coffeeae</taxon>
        <taxon>Coffea</taxon>
    </lineage>
</organism>
<dbReference type="STRING" id="49390.A0A068UPL0"/>
<feature type="domain" description="C3H1-type" evidence="7">
    <location>
        <begin position="141"/>
        <end position="168"/>
    </location>
</feature>
<keyword evidence="2" id="KW-0677">Repeat</keyword>
<dbReference type="Pfam" id="PF18044">
    <property type="entry name" value="zf-CCCH_4"/>
    <property type="match status" value="1"/>
</dbReference>
<dbReference type="Pfam" id="PF14608">
    <property type="entry name" value="zf-CCCH_2"/>
    <property type="match status" value="1"/>
</dbReference>
<feature type="compositionally biased region" description="Basic and acidic residues" evidence="6">
    <location>
        <begin position="232"/>
        <end position="241"/>
    </location>
</feature>
<dbReference type="OMA" id="RICSKWE"/>
<evidence type="ECO:0000256" key="2">
    <source>
        <dbReference type="ARBA" id="ARBA00022737"/>
    </source>
</evidence>
<reference evidence="9" key="1">
    <citation type="journal article" date="2014" name="Science">
        <title>The coffee genome provides insight into the convergent evolution of caffeine biosynthesis.</title>
        <authorList>
            <person name="Denoeud F."/>
            <person name="Carretero-Paulet L."/>
            <person name="Dereeper A."/>
            <person name="Droc G."/>
            <person name="Guyot R."/>
            <person name="Pietrella M."/>
            <person name="Zheng C."/>
            <person name="Alberti A."/>
            <person name="Anthony F."/>
            <person name="Aprea G."/>
            <person name="Aury J.M."/>
            <person name="Bento P."/>
            <person name="Bernard M."/>
            <person name="Bocs S."/>
            <person name="Campa C."/>
            <person name="Cenci A."/>
            <person name="Combes M.C."/>
            <person name="Crouzillat D."/>
            <person name="Da Silva C."/>
            <person name="Daddiego L."/>
            <person name="De Bellis F."/>
            <person name="Dussert S."/>
            <person name="Garsmeur O."/>
            <person name="Gayraud T."/>
            <person name="Guignon V."/>
            <person name="Jahn K."/>
            <person name="Jamilloux V."/>
            <person name="Joet T."/>
            <person name="Labadie K."/>
            <person name="Lan T."/>
            <person name="Leclercq J."/>
            <person name="Lepelley M."/>
            <person name="Leroy T."/>
            <person name="Li L.T."/>
            <person name="Librado P."/>
            <person name="Lopez L."/>
            <person name="Munoz A."/>
            <person name="Noel B."/>
            <person name="Pallavicini A."/>
            <person name="Perrotta G."/>
            <person name="Poncet V."/>
            <person name="Pot D."/>
            <person name="Priyono X."/>
            <person name="Rigoreau M."/>
            <person name="Rouard M."/>
            <person name="Rozas J."/>
            <person name="Tranchant-Dubreuil C."/>
            <person name="VanBuren R."/>
            <person name="Zhang Q."/>
            <person name="Andrade A.C."/>
            <person name="Argout X."/>
            <person name="Bertrand B."/>
            <person name="de Kochko A."/>
            <person name="Graziosi G."/>
            <person name="Henry R.J."/>
            <person name="Jayarama X."/>
            <person name="Ming R."/>
            <person name="Nagai C."/>
            <person name="Rounsley S."/>
            <person name="Sankoff D."/>
            <person name="Giuliano G."/>
            <person name="Albert V.A."/>
            <person name="Wincker P."/>
            <person name="Lashermes P."/>
        </authorList>
    </citation>
    <scope>NUCLEOTIDE SEQUENCE [LARGE SCALE GENOMIC DNA]</scope>
    <source>
        <strain evidence="9">cv. DH200-94</strain>
    </source>
</reference>
<keyword evidence="4 5" id="KW-0862">Zinc</keyword>
<dbReference type="GO" id="GO:0003729">
    <property type="term" value="F:mRNA binding"/>
    <property type="evidence" value="ECO:0007669"/>
    <property type="project" value="InterPro"/>
</dbReference>
<keyword evidence="3 5" id="KW-0863">Zinc-finger</keyword>
<feature type="domain" description="C3H1-type" evidence="7">
    <location>
        <begin position="289"/>
        <end position="317"/>
    </location>
</feature>
<dbReference type="Proteomes" id="UP000295252">
    <property type="component" value="Chromosome VIII"/>
</dbReference>
<feature type="zinc finger region" description="C3H1-type" evidence="5">
    <location>
        <begin position="289"/>
        <end position="317"/>
    </location>
</feature>
<proteinExistence type="predicted"/>
<feature type="compositionally biased region" description="Polar residues" evidence="6">
    <location>
        <begin position="247"/>
        <end position="263"/>
    </location>
</feature>
<dbReference type="SMART" id="SM00356">
    <property type="entry name" value="ZnF_C3H1"/>
    <property type="match status" value="3"/>
</dbReference>
<dbReference type="SUPFAM" id="SSF90229">
    <property type="entry name" value="CCCH zinc finger"/>
    <property type="match status" value="3"/>
</dbReference>
<feature type="zinc finger region" description="C3H1-type" evidence="5">
    <location>
        <begin position="141"/>
        <end position="168"/>
    </location>
</feature>
<dbReference type="FunFam" id="4.10.1000.10:FF:000003">
    <property type="entry name" value="Zinc finger CCCH domain-containing protein"/>
    <property type="match status" value="1"/>
</dbReference>
<dbReference type="GO" id="GO:0051252">
    <property type="term" value="P:regulation of RNA metabolic process"/>
    <property type="evidence" value="ECO:0007669"/>
    <property type="project" value="UniProtKB-ARBA"/>
</dbReference>
<feature type="region of interest" description="Disordered" evidence="6">
    <location>
        <begin position="232"/>
        <end position="283"/>
    </location>
</feature>
<dbReference type="InterPro" id="IPR045877">
    <property type="entry name" value="ZFP36-like"/>
</dbReference>
<gene>
    <name evidence="8" type="ORF">GSCOC_T00031085001</name>
</gene>
<dbReference type="Gene3D" id="4.10.1000.10">
    <property type="entry name" value="Zinc finger, CCCH-type"/>
    <property type="match status" value="3"/>
</dbReference>
<dbReference type="Pfam" id="PF00642">
    <property type="entry name" value="zf-CCCH"/>
    <property type="match status" value="1"/>
</dbReference>
<evidence type="ECO:0000256" key="5">
    <source>
        <dbReference type="PROSITE-ProRule" id="PRU00723"/>
    </source>
</evidence>
<dbReference type="Gramene" id="CDP10376">
    <property type="protein sequence ID" value="CDP10376"/>
    <property type="gene ID" value="GSCOC_T00031085001"/>
</dbReference>
<evidence type="ECO:0000313" key="8">
    <source>
        <dbReference type="EMBL" id="CDP10376.1"/>
    </source>
</evidence>
<sequence length="402" mass="45464">MPWATLGNFKKVLGNFRNNHIGLSLKPCHRNKMRFPNPPPPVPPLSPPQPPLPAYTQRPFSDGDVGGFWPGLPLEYPGFPAGFPVNHEDLDLYERFEHAPPPKRPRNSDNNNAVSEPFSTLINPRMNPSNPLGSKGTSHIFYKTRMCAKFSFGSCKNGEKCTYAHGIEDMREPPPNWQEFLAEKDGAARTWTDDQRLIHKMKLCKKFYNGEECPYGEKCNFLHERRIPSFSSLDERPRSKTDLPMQRESSVISIGTRGSSIGNPSDYDQPEVSRPVDPNMDALRPKTSSWKTKLCSKWEITGRCPFGERCHFAHGQSELNVSTAQVDVEVTVNSSPFQTKPVSIPVFDSSAANLEVGAPVPEVMQDKNFSWWRPKKKMNKIYADWLDDQTPPHGSPNEVEDR</sequence>
<evidence type="ECO:0000256" key="4">
    <source>
        <dbReference type="ARBA" id="ARBA00022833"/>
    </source>
</evidence>
<keyword evidence="9" id="KW-1185">Reference proteome</keyword>
<dbReference type="FunCoup" id="A0A068UPL0">
    <property type="interactions" value="522"/>
</dbReference>
<dbReference type="PhylomeDB" id="A0A068UPL0"/>
<feature type="compositionally biased region" description="Polar residues" evidence="6">
    <location>
        <begin position="108"/>
        <end position="129"/>
    </location>
</feature>
<keyword evidence="1 5" id="KW-0479">Metal-binding</keyword>
<protein>
    <recommendedName>
        <fullName evidence="7">C3H1-type domain-containing protein</fullName>
    </recommendedName>
</protein>
<accession>A0A068UPL0</accession>
<dbReference type="AlphaFoldDB" id="A0A068UPL0"/>
<dbReference type="InterPro" id="IPR000571">
    <property type="entry name" value="Znf_CCCH"/>
</dbReference>
<feature type="domain" description="C3H1-type" evidence="7">
    <location>
        <begin position="198"/>
        <end position="226"/>
    </location>
</feature>
<name>A0A068UPL0_COFCA</name>
<dbReference type="InParanoid" id="A0A068UPL0"/>
<dbReference type="OrthoDB" id="410307at2759"/>